<feature type="compositionally biased region" description="Basic and acidic residues" evidence="2">
    <location>
        <begin position="111"/>
        <end position="133"/>
    </location>
</feature>
<feature type="compositionally biased region" description="Basic and acidic residues" evidence="2">
    <location>
        <begin position="185"/>
        <end position="205"/>
    </location>
</feature>
<reference evidence="3" key="1">
    <citation type="submission" date="2020-03" db="EMBL/GenBank/DDBJ databases">
        <title>The deep terrestrial virosphere.</title>
        <authorList>
            <person name="Holmfeldt K."/>
            <person name="Nilsson E."/>
            <person name="Simone D."/>
            <person name="Lopez-Fernandez M."/>
            <person name="Wu X."/>
            <person name="de Brujin I."/>
            <person name="Lundin D."/>
            <person name="Andersson A."/>
            <person name="Bertilsson S."/>
            <person name="Dopson M."/>
        </authorList>
    </citation>
    <scope>NUCLEOTIDE SEQUENCE</scope>
    <source>
        <strain evidence="3">MM415B03253</strain>
    </source>
</reference>
<proteinExistence type="predicted"/>
<keyword evidence="1" id="KW-0175">Coiled coil</keyword>
<accession>A0A6M3LEP7</accession>
<evidence type="ECO:0000313" key="3">
    <source>
        <dbReference type="EMBL" id="QJA91804.1"/>
    </source>
</evidence>
<gene>
    <name evidence="3" type="ORF">MM415B03253_0011</name>
</gene>
<dbReference type="EMBL" id="MT143014">
    <property type="protein sequence ID" value="QJA91804.1"/>
    <property type="molecule type" value="Genomic_DNA"/>
</dbReference>
<protein>
    <submittedName>
        <fullName evidence="3">Uncharacterized protein</fullName>
    </submittedName>
</protein>
<feature type="region of interest" description="Disordered" evidence="2">
    <location>
        <begin position="176"/>
        <end position="223"/>
    </location>
</feature>
<feature type="coiled-coil region" evidence="1">
    <location>
        <begin position="20"/>
        <end position="54"/>
    </location>
</feature>
<sequence length="255" mass="28334">MVVKKDADQTNDVEPEVIAAPTAEETLASLKQELEAKNAEVQKALSRMQGLEGSLKEKDRLLNSQKSQVELVSRIDGIEDAMQILAGMLSKGDMSPEDAHSYKQEFANLKKQREEASRQAEEARKQAETRAKQEEYATQAQAVYAEAQILFKDNPEELERIEDALDLGKIERAKAKVARAKGTPKKVETPAEIEERVRKESKIESGELDAIGGKSTGGGGFTWEQVKKMSPAEYKKNQDEIDKLFPLGMNLTALK</sequence>
<evidence type="ECO:0000256" key="2">
    <source>
        <dbReference type="SAM" id="MobiDB-lite"/>
    </source>
</evidence>
<dbReference type="AlphaFoldDB" id="A0A6M3LEP7"/>
<feature type="region of interest" description="Disordered" evidence="2">
    <location>
        <begin position="110"/>
        <end position="133"/>
    </location>
</feature>
<name>A0A6M3LEP7_9ZZZZ</name>
<evidence type="ECO:0000256" key="1">
    <source>
        <dbReference type="SAM" id="Coils"/>
    </source>
</evidence>
<organism evidence="3">
    <name type="scientific">viral metagenome</name>
    <dbReference type="NCBI Taxonomy" id="1070528"/>
    <lineage>
        <taxon>unclassified sequences</taxon>
        <taxon>metagenomes</taxon>
        <taxon>organismal metagenomes</taxon>
    </lineage>
</organism>